<gene>
    <name evidence="8 12" type="primary">argS</name>
    <name evidence="12" type="ORF">ACFQPF_14260</name>
</gene>
<comment type="caution">
    <text evidence="12">The sequence shown here is derived from an EMBL/GenBank/DDBJ whole genome shotgun (WGS) entry which is preliminary data.</text>
</comment>
<dbReference type="HAMAP" id="MF_00123">
    <property type="entry name" value="Arg_tRNA_synth"/>
    <property type="match status" value="1"/>
</dbReference>
<protein>
    <recommendedName>
        <fullName evidence="8">Arginine--tRNA ligase</fullName>
        <ecNumber evidence="8">6.1.1.19</ecNumber>
    </recommendedName>
    <alternativeName>
        <fullName evidence="8">Arginyl-tRNA synthetase</fullName>
        <shortName evidence="8">ArgRS</shortName>
    </alternativeName>
</protein>
<dbReference type="InterPro" id="IPR001278">
    <property type="entry name" value="Arg-tRNA-ligase"/>
</dbReference>
<dbReference type="PANTHER" id="PTHR11956">
    <property type="entry name" value="ARGINYL-TRNA SYNTHETASE"/>
    <property type="match status" value="1"/>
</dbReference>
<keyword evidence="5 8" id="KW-0648">Protein biosynthesis</keyword>
<evidence type="ECO:0000256" key="2">
    <source>
        <dbReference type="ARBA" id="ARBA00022598"/>
    </source>
</evidence>
<keyword evidence="6 8" id="KW-0030">Aminoacyl-tRNA synthetase</keyword>
<evidence type="ECO:0000256" key="8">
    <source>
        <dbReference type="HAMAP-Rule" id="MF_00123"/>
    </source>
</evidence>
<sequence>MKYKHAVITTIYHSLAGMGMSAFSKEEIAKSIETPPKQEMGDYAFPCFMLAKVLRKTPSQIAQELSVTIHHEYIDRVKALGPYLNVFLDKEKTGEDLVTHVLSQKEKFGSLSIGSGQHVSIDLSSPNIAKPFSMGHLRSTVIGNALSNIMEKCGFVPVKINHLGDWGTQFGKLITAYKMWGTEEKVKAEPIKELLALYVRFHEEAEKTPKLEDEGRAWFKRLEDGDAVALSLWKWFRDESLKEFERIYQLMGMEFDSFNGESFYNDKMEHVVELLEEKKLLTESDGAMVVSLEEFGYPPCLIKKSDGATLYATRDLAAALYRKSTYDFAKALYVVGGEQSLHFKQVFHVLKKMGYHWSAEMHHIPFGMMLKDGKKMSTRKGKIVLLEEVLQEAIKLAAQNIEARNPNLADKEEVAKMVGVGAVIFHDLKNYRLNDVEFSLEDMLTFEGETGPYVQYTYARACSILRKGEISTGHACSYEAFKDDKAWAVLSLLMKFEEVMNSAYQHFDPSQIAKYIMDLAQAFNKYYGSVRILDEDEQQQSRLQLVQAVTIVLKEGLRLLGIKAPERM</sequence>
<evidence type="ECO:0000259" key="11">
    <source>
        <dbReference type="SMART" id="SM01016"/>
    </source>
</evidence>
<dbReference type="Gene3D" id="1.10.730.10">
    <property type="entry name" value="Isoleucyl-tRNA Synthetase, Domain 1"/>
    <property type="match status" value="1"/>
</dbReference>
<dbReference type="RefSeq" id="WP_379750393.1">
    <property type="nucleotide sequence ID" value="NZ_JBHTCP010000047.1"/>
</dbReference>
<evidence type="ECO:0000313" key="13">
    <source>
        <dbReference type="Proteomes" id="UP001596549"/>
    </source>
</evidence>
<keyword evidence="8" id="KW-0963">Cytoplasm</keyword>
<dbReference type="Pfam" id="PF05746">
    <property type="entry name" value="DALR_1"/>
    <property type="match status" value="1"/>
</dbReference>
<evidence type="ECO:0000256" key="6">
    <source>
        <dbReference type="ARBA" id="ARBA00023146"/>
    </source>
</evidence>
<keyword evidence="2 8" id="KW-0436">Ligase</keyword>
<dbReference type="InterPro" id="IPR014729">
    <property type="entry name" value="Rossmann-like_a/b/a_fold"/>
</dbReference>
<dbReference type="SMART" id="SM00836">
    <property type="entry name" value="DALR_1"/>
    <property type="match status" value="1"/>
</dbReference>
<dbReference type="EC" id="6.1.1.19" evidence="8"/>
<dbReference type="InterPro" id="IPR005148">
    <property type="entry name" value="Arg-tRNA-synth_N"/>
</dbReference>
<dbReference type="SUPFAM" id="SSF52374">
    <property type="entry name" value="Nucleotidylyl transferase"/>
    <property type="match status" value="1"/>
</dbReference>
<dbReference type="InterPro" id="IPR036695">
    <property type="entry name" value="Arg-tRNA-synth_N_sf"/>
</dbReference>
<reference evidence="13" key="1">
    <citation type="journal article" date="2019" name="Int. J. Syst. Evol. Microbiol.">
        <title>The Global Catalogue of Microorganisms (GCM) 10K type strain sequencing project: providing services to taxonomists for standard genome sequencing and annotation.</title>
        <authorList>
            <consortium name="The Broad Institute Genomics Platform"/>
            <consortium name="The Broad Institute Genome Sequencing Center for Infectious Disease"/>
            <person name="Wu L."/>
            <person name="Ma J."/>
        </authorList>
    </citation>
    <scope>NUCLEOTIDE SEQUENCE [LARGE SCALE GENOMIC DNA]</scope>
    <source>
        <strain evidence="13">NBRC 106396</strain>
    </source>
</reference>
<dbReference type="SUPFAM" id="SSF55190">
    <property type="entry name" value="Arginyl-tRNA synthetase (ArgRS), N-terminal 'additional' domain"/>
    <property type="match status" value="1"/>
</dbReference>
<feature type="short sequence motif" description="'HIGH' region" evidence="8">
    <location>
        <begin position="126"/>
        <end position="136"/>
    </location>
</feature>
<keyword evidence="4 8" id="KW-0067">ATP-binding</keyword>
<dbReference type="Gene3D" id="3.30.1360.70">
    <property type="entry name" value="Arginyl tRNA synthetase N-terminal domain"/>
    <property type="match status" value="1"/>
</dbReference>
<comment type="subunit">
    <text evidence="8">Monomer.</text>
</comment>
<dbReference type="Pfam" id="PF00750">
    <property type="entry name" value="tRNA-synt_1d"/>
    <property type="match status" value="1"/>
</dbReference>
<keyword evidence="13" id="KW-1185">Reference proteome</keyword>
<dbReference type="InterPro" id="IPR008909">
    <property type="entry name" value="DALR_anticod-bd"/>
</dbReference>
<dbReference type="Proteomes" id="UP001596549">
    <property type="component" value="Unassembled WGS sequence"/>
</dbReference>
<dbReference type="CDD" id="cd07956">
    <property type="entry name" value="Anticodon_Ia_Arg"/>
    <property type="match status" value="1"/>
</dbReference>
<dbReference type="SUPFAM" id="SSF47323">
    <property type="entry name" value="Anticodon-binding domain of a subclass of class I aminoacyl-tRNA synthetases"/>
    <property type="match status" value="1"/>
</dbReference>
<comment type="catalytic activity">
    <reaction evidence="7 8">
        <text>tRNA(Arg) + L-arginine + ATP = L-arginyl-tRNA(Arg) + AMP + diphosphate</text>
        <dbReference type="Rhea" id="RHEA:20301"/>
        <dbReference type="Rhea" id="RHEA-COMP:9658"/>
        <dbReference type="Rhea" id="RHEA-COMP:9673"/>
        <dbReference type="ChEBI" id="CHEBI:30616"/>
        <dbReference type="ChEBI" id="CHEBI:32682"/>
        <dbReference type="ChEBI" id="CHEBI:33019"/>
        <dbReference type="ChEBI" id="CHEBI:78442"/>
        <dbReference type="ChEBI" id="CHEBI:78513"/>
        <dbReference type="ChEBI" id="CHEBI:456215"/>
        <dbReference type="EC" id="6.1.1.19"/>
    </reaction>
</comment>
<evidence type="ECO:0000259" key="10">
    <source>
        <dbReference type="SMART" id="SM00836"/>
    </source>
</evidence>
<dbReference type="SMART" id="SM01016">
    <property type="entry name" value="Arg_tRNA_synt_N"/>
    <property type="match status" value="1"/>
</dbReference>
<dbReference type="Gene3D" id="3.40.50.620">
    <property type="entry name" value="HUPs"/>
    <property type="match status" value="1"/>
</dbReference>
<dbReference type="CDD" id="cd00671">
    <property type="entry name" value="ArgRS_core"/>
    <property type="match status" value="1"/>
</dbReference>
<evidence type="ECO:0000256" key="5">
    <source>
        <dbReference type="ARBA" id="ARBA00022917"/>
    </source>
</evidence>
<feature type="domain" description="Arginyl tRNA synthetase N-terminal" evidence="11">
    <location>
        <begin position="5"/>
        <end position="88"/>
    </location>
</feature>
<comment type="subcellular location">
    <subcellularLocation>
        <location evidence="8">Cytoplasm</location>
    </subcellularLocation>
</comment>
<feature type="domain" description="DALR anticodon binding" evidence="10">
    <location>
        <begin position="454"/>
        <end position="568"/>
    </location>
</feature>
<keyword evidence="3 8" id="KW-0547">Nucleotide-binding</keyword>
<evidence type="ECO:0000313" key="12">
    <source>
        <dbReference type="EMBL" id="MFC7372827.1"/>
    </source>
</evidence>
<dbReference type="GO" id="GO:0004814">
    <property type="term" value="F:arginine-tRNA ligase activity"/>
    <property type="evidence" value="ECO:0007669"/>
    <property type="project" value="UniProtKB-EC"/>
</dbReference>
<evidence type="ECO:0000256" key="7">
    <source>
        <dbReference type="ARBA" id="ARBA00049339"/>
    </source>
</evidence>
<dbReference type="Pfam" id="PF03485">
    <property type="entry name" value="Arg_tRNA_synt_N"/>
    <property type="match status" value="1"/>
</dbReference>
<evidence type="ECO:0000256" key="9">
    <source>
        <dbReference type="RuleBase" id="RU363038"/>
    </source>
</evidence>
<proteinExistence type="inferred from homology"/>
<dbReference type="InterPro" id="IPR035684">
    <property type="entry name" value="ArgRS_core"/>
</dbReference>
<comment type="similarity">
    <text evidence="1 8 9">Belongs to the class-I aminoacyl-tRNA synthetase family.</text>
</comment>
<accession>A0ABW2NQC6</accession>
<dbReference type="PANTHER" id="PTHR11956:SF5">
    <property type="entry name" value="ARGININE--TRNA LIGASE, CYTOPLASMIC"/>
    <property type="match status" value="1"/>
</dbReference>
<dbReference type="NCBIfam" id="TIGR00456">
    <property type="entry name" value="argS"/>
    <property type="match status" value="1"/>
</dbReference>
<dbReference type="InterPro" id="IPR009080">
    <property type="entry name" value="tRNAsynth_Ia_anticodon-bd"/>
</dbReference>
<name>A0ABW2NQC6_9BACL</name>
<organism evidence="12 13">
    <name type="scientific">Fictibacillus iocasae</name>
    <dbReference type="NCBI Taxonomy" id="2715437"/>
    <lineage>
        <taxon>Bacteria</taxon>
        <taxon>Bacillati</taxon>
        <taxon>Bacillota</taxon>
        <taxon>Bacilli</taxon>
        <taxon>Bacillales</taxon>
        <taxon>Fictibacillaceae</taxon>
        <taxon>Fictibacillus</taxon>
    </lineage>
</organism>
<evidence type="ECO:0000256" key="1">
    <source>
        <dbReference type="ARBA" id="ARBA00005594"/>
    </source>
</evidence>
<dbReference type="EMBL" id="JBHTCP010000047">
    <property type="protein sequence ID" value="MFC7372827.1"/>
    <property type="molecule type" value="Genomic_DNA"/>
</dbReference>
<evidence type="ECO:0000256" key="4">
    <source>
        <dbReference type="ARBA" id="ARBA00022840"/>
    </source>
</evidence>
<dbReference type="PRINTS" id="PR01038">
    <property type="entry name" value="TRNASYNTHARG"/>
</dbReference>
<evidence type="ECO:0000256" key="3">
    <source>
        <dbReference type="ARBA" id="ARBA00022741"/>
    </source>
</evidence>